<keyword evidence="6" id="KW-0687">Ribonucleoprotein</keyword>
<dbReference type="InterPro" id="IPR008092">
    <property type="entry name" value="Ribosomal_mS29_met"/>
</dbReference>
<evidence type="ECO:0000256" key="7">
    <source>
        <dbReference type="ARBA" id="ARBA00035140"/>
    </source>
</evidence>
<keyword evidence="3" id="KW-0809">Transit peptide</keyword>
<dbReference type="InterPro" id="IPR019368">
    <property type="entry name" value="Ribosomal_mS29"/>
</dbReference>
<dbReference type="Proteomes" id="UP000807504">
    <property type="component" value="Unassembled WGS sequence"/>
</dbReference>
<protein>
    <recommendedName>
        <fullName evidence="7">Small ribosomal subunit protein mS29</fullName>
    </recommendedName>
</protein>
<dbReference type="Pfam" id="PF10236">
    <property type="entry name" value="DAP3"/>
    <property type="match status" value="1"/>
</dbReference>
<name>A0A8T0FXQ3_ARGBR</name>
<dbReference type="EMBL" id="JABXBU010000002">
    <property type="protein sequence ID" value="KAF8794958.1"/>
    <property type="molecule type" value="Genomic_DNA"/>
</dbReference>
<dbReference type="AlphaFoldDB" id="A0A8T0FXQ3"/>
<evidence type="ECO:0000256" key="3">
    <source>
        <dbReference type="ARBA" id="ARBA00022946"/>
    </source>
</evidence>
<reference evidence="8" key="2">
    <citation type="submission" date="2020-06" db="EMBL/GenBank/DDBJ databases">
        <authorList>
            <person name="Sheffer M."/>
        </authorList>
    </citation>
    <scope>NUCLEOTIDE SEQUENCE</scope>
</reference>
<dbReference type="GO" id="GO:0003735">
    <property type="term" value="F:structural constituent of ribosome"/>
    <property type="evidence" value="ECO:0007669"/>
    <property type="project" value="TreeGrafter"/>
</dbReference>
<keyword evidence="4 8" id="KW-0689">Ribosomal protein</keyword>
<proteinExistence type="inferred from homology"/>
<accession>A0A8T0FXQ3</accession>
<dbReference type="GO" id="GO:0006915">
    <property type="term" value="P:apoptotic process"/>
    <property type="evidence" value="ECO:0007669"/>
    <property type="project" value="InterPro"/>
</dbReference>
<evidence type="ECO:0000313" key="9">
    <source>
        <dbReference type="Proteomes" id="UP000807504"/>
    </source>
</evidence>
<evidence type="ECO:0000313" key="8">
    <source>
        <dbReference type="EMBL" id="KAF8794958.1"/>
    </source>
</evidence>
<sequence length="164" mass="19000">MHPDIKNKLFLSGGIPKSWDNQMKAFCETCIMVREPALEVMSFVNKINYSDPAIRFIIFGRDGSGKTATLMHLLHFAYESEFLLLHVPWVSNWTKRPKEVIASQFEEGRIDLPVESAIWLQHFKTQNSQLMEKLNLKATQSYTWSKREVTEQGDSLMNIVEHVI</sequence>
<dbReference type="PRINTS" id="PR01716">
    <property type="entry name" value="DEATHASSOCP3"/>
</dbReference>
<dbReference type="PANTHER" id="PTHR12810:SF0">
    <property type="entry name" value="SMALL RIBOSOMAL SUBUNIT PROTEIN MS29"/>
    <property type="match status" value="1"/>
</dbReference>
<evidence type="ECO:0000256" key="5">
    <source>
        <dbReference type="ARBA" id="ARBA00023128"/>
    </source>
</evidence>
<comment type="caution">
    <text evidence="8">The sequence shown here is derived from an EMBL/GenBank/DDBJ whole genome shotgun (WGS) entry which is preliminary data.</text>
</comment>
<evidence type="ECO:0000256" key="4">
    <source>
        <dbReference type="ARBA" id="ARBA00022980"/>
    </source>
</evidence>
<dbReference type="PANTHER" id="PTHR12810">
    <property type="entry name" value="MITOCHONDRIAL 28S RIBOSOMAL PROTEIN S29"/>
    <property type="match status" value="1"/>
</dbReference>
<reference evidence="8" key="1">
    <citation type="journal article" date="2020" name="bioRxiv">
        <title>Chromosome-level reference genome of the European wasp spider Argiope bruennichi: a resource for studies on range expansion and evolutionary adaptation.</title>
        <authorList>
            <person name="Sheffer M.M."/>
            <person name="Hoppe A."/>
            <person name="Krehenwinkel H."/>
            <person name="Uhl G."/>
            <person name="Kuss A.W."/>
            <person name="Jensen L."/>
            <person name="Jensen C."/>
            <person name="Gillespie R.G."/>
            <person name="Hoff K.J."/>
            <person name="Prost S."/>
        </authorList>
    </citation>
    <scope>NUCLEOTIDE SEQUENCE</scope>
</reference>
<keyword evidence="9" id="KW-1185">Reference proteome</keyword>
<comment type="similarity">
    <text evidence="2">Belongs to the mitochondrion-specific ribosomal protein mS29 family.</text>
</comment>
<keyword evidence="5" id="KW-0496">Mitochondrion</keyword>
<evidence type="ECO:0000256" key="1">
    <source>
        <dbReference type="ARBA" id="ARBA00004173"/>
    </source>
</evidence>
<evidence type="ECO:0000256" key="6">
    <source>
        <dbReference type="ARBA" id="ARBA00023274"/>
    </source>
</evidence>
<dbReference type="GO" id="GO:0005763">
    <property type="term" value="C:mitochondrial small ribosomal subunit"/>
    <property type="evidence" value="ECO:0007669"/>
    <property type="project" value="TreeGrafter"/>
</dbReference>
<gene>
    <name evidence="8" type="ORF">HNY73_002865</name>
</gene>
<organism evidence="8 9">
    <name type="scientific">Argiope bruennichi</name>
    <name type="common">Wasp spider</name>
    <name type="synonym">Aranea bruennichi</name>
    <dbReference type="NCBI Taxonomy" id="94029"/>
    <lineage>
        <taxon>Eukaryota</taxon>
        <taxon>Metazoa</taxon>
        <taxon>Ecdysozoa</taxon>
        <taxon>Arthropoda</taxon>
        <taxon>Chelicerata</taxon>
        <taxon>Arachnida</taxon>
        <taxon>Araneae</taxon>
        <taxon>Araneomorphae</taxon>
        <taxon>Entelegynae</taxon>
        <taxon>Araneoidea</taxon>
        <taxon>Araneidae</taxon>
        <taxon>Argiope</taxon>
    </lineage>
</organism>
<evidence type="ECO:0000256" key="2">
    <source>
        <dbReference type="ARBA" id="ARBA00009863"/>
    </source>
</evidence>
<comment type="subcellular location">
    <subcellularLocation>
        <location evidence="1">Mitochondrion</location>
    </subcellularLocation>
</comment>